<dbReference type="GO" id="GO:0008233">
    <property type="term" value="F:peptidase activity"/>
    <property type="evidence" value="ECO:0007669"/>
    <property type="project" value="UniProtKB-KW"/>
</dbReference>
<accession>A0A484WF00</accession>
<dbReference type="Proteomes" id="UP000351155">
    <property type="component" value="Unassembled WGS sequence"/>
</dbReference>
<name>A0A484WF00_9ENTR</name>
<dbReference type="AlphaFoldDB" id="A0A484WF00"/>
<dbReference type="EMBL" id="CAADIW010000003">
    <property type="protein sequence ID" value="VFS09544.1"/>
    <property type="molecule type" value="Genomic_DNA"/>
</dbReference>
<proteinExistence type="predicted"/>
<sequence>MDQVAEIRPGSIIPVEVMRNDKKLTIQVTIQEYPATN</sequence>
<keyword evidence="1" id="KW-0378">Hydrolase</keyword>
<organism evidence="1 2">
    <name type="scientific">Enterobacter cancerogenus</name>
    <dbReference type="NCBI Taxonomy" id="69218"/>
    <lineage>
        <taxon>Bacteria</taxon>
        <taxon>Pseudomonadati</taxon>
        <taxon>Pseudomonadota</taxon>
        <taxon>Gammaproteobacteria</taxon>
        <taxon>Enterobacterales</taxon>
        <taxon>Enterobacteriaceae</taxon>
        <taxon>Enterobacter</taxon>
        <taxon>Enterobacter cloacae complex</taxon>
    </lineage>
</organism>
<evidence type="ECO:0000313" key="1">
    <source>
        <dbReference type="EMBL" id="VFS09544.1"/>
    </source>
</evidence>
<gene>
    <name evidence="1" type="primary">degS_2</name>
    <name evidence="1" type="ORF">NCTC12126_00536</name>
</gene>
<keyword evidence="1" id="KW-0645">Protease</keyword>
<dbReference type="Gene3D" id="2.30.42.10">
    <property type="match status" value="1"/>
</dbReference>
<dbReference type="InterPro" id="IPR036034">
    <property type="entry name" value="PDZ_sf"/>
</dbReference>
<protein>
    <submittedName>
        <fullName evidence="1">Serine endoprotease</fullName>
        <ecNumber evidence="1">3.4.21.107</ecNumber>
    </submittedName>
</protein>
<evidence type="ECO:0000313" key="2">
    <source>
        <dbReference type="Proteomes" id="UP000351155"/>
    </source>
</evidence>
<reference evidence="1 2" key="1">
    <citation type="submission" date="2019-03" db="EMBL/GenBank/DDBJ databases">
        <authorList>
            <consortium name="Pathogen Informatics"/>
        </authorList>
    </citation>
    <scope>NUCLEOTIDE SEQUENCE [LARGE SCALE GENOMIC DNA]</scope>
    <source>
        <strain evidence="1 2">NCTC12126</strain>
    </source>
</reference>
<dbReference type="EC" id="3.4.21.107" evidence="1"/>
<dbReference type="GO" id="GO:0006508">
    <property type="term" value="P:proteolysis"/>
    <property type="evidence" value="ECO:0007669"/>
    <property type="project" value="UniProtKB-KW"/>
</dbReference>